<gene>
    <name evidence="2" type="ORF">NCTC7812_00308</name>
</gene>
<sequence length="129" mass="15050">MLAIISSFIIGGAIGIAMKDKLFGSESQKEDKQREVDSLYAENEKFSKRNKEMKRQIEDLLSELNKVRKQAKIHDDENENLEDDLDKAKKELKDLRLQNEELVCKLKEYRTACEMQEIEITKLKEGMNI</sequence>
<keyword evidence="1" id="KW-0175">Coiled coil</keyword>
<evidence type="ECO:0000256" key="1">
    <source>
        <dbReference type="SAM" id="Coils"/>
    </source>
</evidence>
<dbReference type="GeneID" id="94546999"/>
<proteinExistence type="predicted"/>
<feature type="coiled-coil region" evidence="1">
    <location>
        <begin position="29"/>
        <end position="119"/>
    </location>
</feature>
<organism evidence="2 3">
    <name type="scientific">Prevotella heparinolytica</name>
    <dbReference type="NCBI Taxonomy" id="28113"/>
    <lineage>
        <taxon>Bacteria</taxon>
        <taxon>Pseudomonadati</taxon>
        <taxon>Bacteroidota</taxon>
        <taxon>Bacteroidia</taxon>
        <taxon>Bacteroidales</taxon>
        <taxon>Bacteroidaceae</taxon>
        <taxon>Bacteroides</taxon>
    </lineage>
</organism>
<protein>
    <submittedName>
        <fullName evidence="2">IncA protein</fullName>
    </submittedName>
</protein>
<dbReference type="AlphaFoldDB" id="A0A449I069"/>
<dbReference type="EMBL" id="CAACYH010000002">
    <property type="protein sequence ID" value="VFB12798.1"/>
    <property type="molecule type" value="Genomic_DNA"/>
</dbReference>
<dbReference type="Proteomes" id="UP000396835">
    <property type="component" value="Unassembled WGS sequence"/>
</dbReference>
<accession>A0A449I069</accession>
<dbReference type="RefSeq" id="WP_129588718.1">
    <property type="nucleotide sequence ID" value="NZ_CAUSQV010000022.1"/>
</dbReference>
<evidence type="ECO:0000313" key="3">
    <source>
        <dbReference type="Proteomes" id="UP000396835"/>
    </source>
</evidence>
<reference evidence="2 3" key="1">
    <citation type="submission" date="2019-02" db="EMBL/GenBank/DDBJ databases">
        <authorList>
            <consortium name="Pathogen Informatics"/>
        </authorList>
    </citation>
    <scope>NUCLEOTIDE SEQUENCE [LARGE SCALE GENOMIC DNA]</scope>
    <source>
        <strain evidence="2 3">3012STDY7078512</strain>
    </source>
</reference>
<name>A0A449I069_9BACE</name>
<evidence type="ECO:0000313" key="2">
    <source>
        <dbReference type="EMBL" id="VFB12798.1"/>
    </source>
</evidence>